<dbReference type="AlphaFoldDB" id="A0AAV3Q735"/>
<accession>A0AAV3Q735</accession>
<comment type="caution">
    <text evidence="2">The sequence shown here is derived from an EMBL/GenBank/DDBJ whole genome shotgun (WGS) entry which is preliminary data.</text>
</comment>
<sequence>MFSSLDFQKNLSSQQNPSHHPQLTPPPPPKSASIIPRIKKDGLLPTPTTAPVSKIFGQRFLPNFPPPSHPLFQNRTIIISNQLFEGILSNPTDDKKFIRRFNDIQRRFSSAQIRQHFGPPVVLYPSSKASTNSNDENDDGYWNSSDSLDVNQIYLVDKELNGLLEADQWINILIKISYGHPSLQQREEIWNSISHHLKPLSQSPILICGDFNQVLFSSEKHPTPINTIPGSLNFLNFLSELGLEDLPHTGYKFS</sequence>
<name>A0AAV3Q735_LITER</name>
<dbReference type="InterPro" id="IPR036691">
    <property type="entry name" value="Endo/exonu/phosph_ase_sf"/>
</dbReference>
<proteinExistence type="predicted"/>
<evidence type="ECO:0000313" key="2">
    <source>
        <dbReference type="EMBL" id="GAA0158972.1"/>
    </source>
</evidence>
<dbReference type="Proteomes" id="UP001454036">
    <property type="component" value="Unassembled WGS sequence"/>
</dbReference>
<evidence type="ECO:0000256" key="1">
    <source>
        <dbReference type="SAM" id="MobiDB-lite"/>
    </source>
</evidence>
<feature type="region of interest" description="Disordered" evidence="1">
    <location>
        <begin position="1"/>
        <end position="32"/>
    </location>
</feature>
<organism evidence="2 3">
    <name type="scientific">Lithospermum erythrorhizon</name>
    <name type="common">Purple gromwell</name>
    <name type="synonym">Lithospermum officinale var. erythrorhizon</name>
    <dbReference type="NCBI Taxonomy" id="34254"/>
    <lineage>
        <taxon>Eukaryota</taxon>
        <taxon>Viridiplantae</taxon>
        <taxon>Streptophyta</taxon>
        <taxon>Embryophyta</taxon>
        <taxon>Tracheophyta</taxon>
        <taxon>Spermatophyta</taxon>
        <taxon>Magnoliopsida</taxon>
        <taxon>eudicotyledons</taxon>
        <taxon>Gunneridae</taxon>
        <taxon>Pentapetalae</taxon>
        <taxon>asterids</taxon>
        <taxon>lamiids</taxon>
        <taxon>Boraginales</taxon>
        <taxon>Boraginaceae</taxon>
        <taxon>Boraginoideae</taxon>
        <taxon>Lithospermeae</taxon>
        <taxon>Lithospermum</taxon>
    </lineage>
</organism>
<feature type="compositionally biased region" description="Polar residues" evidence="1">
    <location>
        <begin position="1"/>
        <end position="16"/>
    </location>
</feature>
<protein>
    <recommendedName>
        <fullName evidence="4">Endonuclease/exonuclease/phosphatase domain-containing protein</fullName>
    </recommendedName>
</protein>
<dbReference type="EMBL" id="BAABME010003485">
    <property type="protein sequence ID" value="GAA0158972.1"/>
    <property type="molecule type" value="Genomic_DNA"/>
</dbReference>
<gene>
    <name evidence="2" type="ORF">LIER_15866</name>
</gene>
<reference evidence="2 3" key="1">
    <citation type="submission" date="2024-01" db="EMBL/GenBank/DDBJ databases">
        <title>The complete chloroplast genome sequence of Lithospermum erythrorhizon: insights into the phylogenetic relationship among Boraginaceae species and the maternal lineages of purple gromwells.</title>
        <authorList>
            <person name="Okada T."/>
            <person name="Watanabe K."/>
        </authorList>
    </citation>
    <scope>NUCLEOTIDE SEQUENCE [LARGE SCALE GENOMIC DNA]</scope>
</reference>
<dbReference type="Gene3D" id="3.60.10.10">
    <property type="entry name" value="Endonuclease/exonuclease/phosphatase"/>
    <property type="match status" value="1"/>
</dbReference>
<evidence type="ECO:0000313" key="3">
    <source>
        <dbReference type="Proteomes" id="UP001454036"/>
    </source>
</evidence>
<evidence type="ECO:0008006" key="4">
    <source>
        <dbReference type="Google" id="ProtNLM"/>
    </source>
</evidence>
<dbReference type="SUPFAM" id="SSF56219">
    <property type="entry name" value="DNase I-like"/>
    <property type="match status" value="1"/>
</dbReference>
<keyword evidence="3" id="KW-1185">Reference proteome</keyword>